<dbReference type="EMBL" id="LN483070">
    <property type="protein sequence ID" value="CEA07374.1"/>
    <property type="molecule type" value="Genomic_DNA"/>
</dbReference>
<dbReference type="AlphaFoldDB" id="A0A078MM72"/>
<feature type="compositionally biased region" description="Pro residues" evidence="1">
    <location>
        <begin position="417"/>
        <end position="440"/>
    </location>
</feature>
<sequence>MGDYRVTGGTGGLTVEYEELEAAGHRIQGLAEQLGDRAAQLHRQAALLASPAPAHALAARLHAVALTGEAVEDLRTAAESLEDTARGVVSSVRNYLAAEGRLRFGGSGASLGAAVGLWGLPGASRDGQAIETLLGSPLPAQVFTFLGRKAGSLERAAVLRPTGQTVEVNGAASFLSSRSRSLQDEAKGDVFEIVVHEGPEGKVFIVTLPGTQSEGELFDVSGISEATTGGSTRTAALVADALRQAGAAADDAVVLNGYSQGGIHAANAAGPLIDEGFDVRFVMTAGAPTGDIDTPTGVTVVHVEHGQDWVPASDGTPNPDTPDRTTVIMEDPVVTPEGTGKGLGPGHRLDNYEEAARVIETAPEQSLQDSMAVLRNILGTAGGSAGQARVIRVEARRVPPPAPPRPAATVPTEPRKPPSGPPPHPSPRPGPQPVPPPEPPPKPRDVPPAGRADRHSPAADKRLGGR</sequence>
<dbReference type="PATRIC" id="fig|1461584.3.peg.676"/>
<feature type="region of interest" description="Disordered" evidence="1">
    <location>
        <begin position="394"/>
        <end position="466"/>
    </location>
</feature>
<accession>A0A078MM72</accession>
<gene>
    <name evidence="2" type="ORF">BN1051_00687</name>
</gene>
<evidence type="ECO:0000256" key="1">
    <source>
        <dbReference type="SAM" id="MobiDB-lite"/>
    </source>
</evidence>
<protein>
    <recommendedName>
        <fullName evidence="3">Alpha/beta hydrolase family protein</fullName>
    </recommendedName>
</protein>
<evidence type="ECO:0008006" key="3">
    <source>
        <dbReference type="Google" id="ProtNLM"/>
    </source>
</evidence>
<dbReference type="InterPro" id="IPR029058">
    <property type="entry name" value="AB_hydrolase_fold"/>
</dbReference>
<dbReference type="SUPFAM" id="SSF53474">
    <property type="entry name" value="alpha/beta-Hydrolases"/>
    <property type="match status" value="1"/>
</dbReference>
<feature type="compositionally biased region" description="Basic and acidic residues" evidence="1">
    <location>
        <begin position="441"/>
        <end position="466"/>
    </location>
</feature>
<proteinExistence type="predicted"/>
<evidence type="ECO:0000313" key="2">
    <source>
        <dbReference type="EMBL" id="CEA07374.1"/>
    </source>
</evidence>
<reference evidence="2" key="1">
    <citation type="submission" date="2014-07" db="EMBL/GenBank/DDBJ databases">
        <authorList>
            <person name="Urmite Genomes Urmite Genomes"/>
        </authorList>
    </citation>
    <scope>NUCLEOTIDE SEQUENCE</scope>
    <source>
        <strain evidence="2">11W110_air</strain>
    </source>
</reference>
<organism evidence="2">
    <name type="scientific">Arthrobacter saudimassiliensis</name>
    <dbReference type="NCBI Taxonomy" id="1461584"/>
    <lineage>
        <taxon>Bacteria</taxon>
        <taxon>Bacillati</taxon>
        <taxon>Actinomycetota</taxon>
        <taxon>Actinomycetes</taxon>
        <taxon>Micrococcales</taxon>
        <taxon>Micrococcaceae</taxon>
        <taxon>Arthrobacter</taxon>
    </lineage>
</organism>
<name>A0A078MM72_9MICC</name>